<name>A0ABV5YI21_9ACTN</name>
<sequence>MATGPNRAASGRPRTPRVGRPPLVDRQSIVRAAVEVGFDAITMTAVAEHLGIKHSTLYRYFANRDELITAAVDSAVTETTWPTPAGDWRNVLSEYAWATFHLLERHPGLAAQISSLRIKSAAYGAVSHRTVTALLDHGFGGQEAILAHDIVHEQILMFFMAGQRQGEAAKDPEQAAGLRRAMLKDALPDLDPRLRAPLTRIVTYRPADWFSRKLDVIIDGIAALAPE</sequence>
<protein>
    <submittedName>
        <fullName evidence="7">TetR/AcrR family transcriptional regulator</fullName>
    </submittedName>
</protein>
<dbReference type="SUPFAM" id="SSF46689">
    <property type="entry name" value="Homeodomain-like"/>
    <property type="match status" value="1"/>
</dbReference>
<evidence type="ECO:0000256" key="1">
    <source>
        <dbReference type="ARBA" id="ARBA00023015"/>
    </source>
</evidence>
<evidence type="ECO:0000256" key="5">
    <source>
        <dbReference type="SAM" id="MobiDB-lite"/>
    </source>
</evidence>
<dbReference type="Proteomes" id="UP001589627">
    <property type="component" value="Unassembled WGS sequence"/>
</dbReference>
<feature type="region of interest" description="Disordered" evidence="5">
    <location>
        <begin position="1"/>
        <end position="21"/>
    </location>
</feature>
<proteinExistence type="predicted"/>
<dbReference type="Pfam" id="PF00440">
    <property type="entry name" value="TetR_N"/>
    <property type="match status" value="1"/>
</dbReference>
<dbReference type="InterPro" id="IPR036271">
    <property type="entry name" value="Tet_transcr_reg_TetR-rel_C_sf"/>
</dbReference>
<feature type="compositionally biased region" description="Low complexity" evidence="5">
    <location>
        <begin position="11"/>
        <end position="21"/>
    </location>
</feature>
<dbReference type="Pfam" id="PF02909">
    <property type="entry name" value="TetR_C_1"/>
    <property type="match status" value="1"/>
</dbReference>
<evidence type="ECO:0000313" key="7">
    <source>
        <dbReference type="EMBL" id="MFB9834716.1"/>
    </source>
</evidence>
<reference evidence="7 8" key="1">
    <citation type="submission" date="2024-09" db="EMBL/GenBank/DDBJ databases">
        <authorList>
            <person name="Sun Q."/>
            <person name="Mori K."/>
        </authorList>
    </citation>
    <scope>NUCLEOTIDE SEQUENCE [LARGE SCALE GENOMIC DNA]</scope>
    <source>
        <strain evidence="7 8">TBRC 0563</strain>
    </source>
</reference>
<dbReference type="InterPro" id="IPR009057">
    <property type="entry name" value="Homeodomain-like_sf"/>
</dbReference>
<dbReference type="Gene3D" id="1.10.10.60">
    <property type="entry name" value="Homeodomain-like"/>
    <property type="match status" value="1"/>
</dbReference>
<evidence type="ECO:0000256" key="2">
    <source>
        <dbReference type="ARBA" id="ARBA00023125"/>
    </source>
</evidence>
<evidence type="ECO:0000259" key="6">
    <source>
        <dbReference type="PROSITE" id="PS50977"/>
    </source>
</evidence>
<organism evidence="7 8">
    <name type="scientific">Actinoallomurus acaciae</name>
    <dbReference type="NCBI Taxonomy" id="502577"/>
    <lineage>
        <taxon>Bacteria</taxon>
        <taxon>Bacillati</taxon>
        <taxon>Actinomycetota</taxon>
        <taxon>Actinomycetes</taxon>
        <taxon>Streptosporangiales</taxon>
        <taxon>Thermomonosporaceae</taxon>
        <taxon>Actinoallomurus</taxon>
    </lineage>
</organism>
<dbReference type="InterPro" id="IPR050109">
    <property type="entry name" value="HTH-type_TetR-like_transc_reg"/>
</dbReference>
<keyword evidence="1" id="KW-0805">Transcription regulation</keyword>
<keyword evidence="8" id="KW-1185">Reference proteome</keyword>
<dbReference type="EMBL" id="JBHLZP010000155">
    <property type="protein sequence ID" value="MFB9834716.1"/>
    <property type="molecule type" value="Genomic_DNA"/>
</dbReference>
<evidence type="ECO:0000256" key="4">
    <source>
        <dbReference type="PROSITE-ProRule" id="PRU00335"/>
    </source>
</evidence>
<keyword evidence="2 4" id="KW-0238">DNA-binding</keyword>
<gene>
    <name evidence="7" type="ORF">ACFFNX_21245</name>
</gene>
<accession>A0ABV5YI21</accession>
<dbReference type="InterPro" id="IPR004111">
    <property type="entry name" value="Repressor_TetR_C"/>
</dbReference>
<feature type="DNA-binding region" description="H-T-H motif" evidence="4">
    <location>
        <begin position="42"/>
        <end position="61"/>
    </location>
</feature>
<comment type="caution">
    <text evidence="7">The sequence shown here is derived from an EMBL/GenBank/DDBJ whole genome shotgun (WGS) entry which is preliminary data.</text>
</comment>
<feature type="domain" description="HTH tetR-type" evidence="6">
    <location>
        <begin position="19"/>
        <end position="79"/>
    </location>
</feature>
<dbReference type="Gene3D" id="1.10.357.10">
    <property type="entry name" value="Tetracycline Repressor, domain 2"/>
    <property type="match status" value="1"/>
</dbReference>
<evidence type="ECO:0000313" key="8">
    <source>
        <dbReference type="Proteomes" id="UP001589627"/>
    </source>
</evidence>
<dbReference type="SUPFAM" id="SSF48498">
    <property type="entry name" value="Tetracyclin repressor-like, C-terminal domain"/>
    <property type="match status" value="1"/>
</dbReference>
<dbReference type="InterPro" id="IPR001647">
    <property type="entry name" value="HTH_TetR"/>
</dbReference>
<keyword evidence="3" id="KW-0804">Transcription</keyword>
<dbReference type="PANTHER" id="PTHR30055">
    <property type="entry name" value="HTH-TYPE TRANSCRIPTIONAL REGULATOR RUTR"/>
    <property type="match status" value="1"/>
</dbReference>
<dbReference type="RefSeq" id="WP_378204847.1">
    <property type="nucleotide sequence ID" value="NZ_JBHLZP010000155.1"/>
</dbReference>
<dbReference type="PANTHER" id="PTHR30055:SF151">
    <property type="entry name" value="TRANSCRIPTIONAL REGULATORY PROTEIN"/>
    <property type="match status" value="1"/>
</dbReference>
<dbReference type="PROSITE" id="PS50977">
    <property type="entry name" value="HTH_TETR_2"/>
    <property type="match status" value="1"/>
</dbReference>
<evidence type="ECO:0000256" key="3">
    <source>
        <dbReference type="ARBA" id="ARBA00023163"/>
    </source>
</evidence>